<proteinExistence type="predicted"/>
<dbReference type="PROSITE" id="PS50088">
    <property type="entry name" value="ANK_REPEAT"/>
    <property type="match status" value="1"/>
</dbReference>
<dbReference type="InterPro" id="IPR002110">
    <property type="entry name" value="Ankyrin_rpt"/>
</dbReference>
<evidence type="ECO:0000256" key="1">
    <source>
        <dbReference type="ARBA" id="ARBA00022737"/>
    </source>
</evidence>
<organism evidence="4 5">
    <name type="scientific">Anaeramoeba flamelloides</name>
    <dbReference type="NCBI Taxonomy" id="1746091"/>
    <lineage>
        <taxon>Eukaryota</taxon>
        <taxon>Metamonada</taxon>
        <taxon>Anaeramoebidae</taxon>
        <taxon>Anaeramoeba</taxon>
    </lineage>
</organism>
<feature type="repeat" description="ANK" evidence="3">
    <location>
        <begin position="850"/>
        <end position="884"/>
    </location>
</feature>
<dbReference type="PANTHER" id="PTHR24123">
    <property type="entry name" value="ANKYRIN REPEAT-CONTAINING"/>
    <property type="match status" value="1"/>
</dbReference>
<protein>
    <submittedName>
        <fullName evidence="4">Ankyrin repeat</fullName>
    </submittedName>
</protein>
<comment type="caution">
    <text evidence="4">The sequence shown here is derived from an EMBL/GenBank/DDBJ whole genome shotgun (WGS) entry which is preliminary data.</text>
</comment>
<sequence length="913" mass="106472">MSNFLQSEIDFLVKGTLEEIVKYFDDKENNRKAISKIQGKDEEERSALHLVCKNENINKGMIEYVIKKGVSVGGHDVNKKTAYHYLCKNMKSTREQLEYLLSFGMIEINQQDKSKNTGLRWLCKNKGLSYEKLEFVLAKGADINLKDTWSRTAFHWLLWNSEVELRFVELMIKYKGDPFLTNESGENCLYQIALCQPSKTEIIEYFFKNEQLKRTLLSSVKGYETNLFYQKLDFFDRKIFESFFSQEHQEYCYGVFQNKNIFLEFVEIIPKFNLPPIQLTRLKKGFLRGCKEKNLDLCYVFSILLHGDLKVELLKKLESFGFDLQMKIADIESFNVLQYLFNYSRNLNIDVVKYLVPLFDINKRDKSGCTILFNEATKKEPSLAIIKLLLKNKALINIENKKQRTPLMAYVSNYPIDMEIVNLLFDSKANKKHIKQGNYQLLENVTTNIYCSTEIIDFLVEHGYKINTFLNEKDTPLTNLINLYILNHTSSFESLSQVIKHVIKLGASIYPKLDGITELSSFENYFIKCEKLNLELLEWLSHNGLDFNKVGKWGRNFLMNRCSQRGLDLLPDSSMIYKEIQFLIKKTDDLNLLDRYGLCALYMICTKKIISLDILKAFIENGADPNIKDPYKSPLVALVTYHGTLEMVQYLIKHGAKILIHDYRHESKGSVEKSLISLACRNQQPNAKVINYLIDLSLERNNGKYFDKCPISKLIQSDNSKITLIKKLLELSKSRHNIDYIASYALYITSYAKHPQEMIPLLVKYGANINFKFTNLLFNTPFTNLLRESNVSLENIKFLLKEQQLDFDSRFYNQDTYVHLLFQRTNRAHTFEILKLFDNYGANFHSLNKFGQSVLHSATYHLDPDLESIYYLIEKGLDLNLKENNWGKTPFHFFIKIAGLTIGRYEKKNGIVY</sequence>
<dbReference type="Pfam" id="PF12796">
    <property type="entry name" value="Ank_2"/>
    <property type="match status" value="1"/>
</dbReference>
<evidence type="ECO:0000256" key="3">
    <source>
        <dbReference type="PROSITE-ProRule" id="PRU00023"/>
    </source>
</evidence>
<name>A0ABQ8YQ52_9EUKA</name>
<evidence type="ECO:0000256" key="2">
    <source>
        <dbReference type="ARBA" id="ARBA00023043"/>
    </source>
</evidence>
<dbReference type="SMART" id="SM00248">
    <property type="entry name" value="ANK"/>
    <property type="match status" value="13"/>
</dbReference>
<dbReference type="Gene3D" id="1.25.40.20">
    <property type="entry name" value="Ankyrin repeat-containing domain"/>
    <property type="match status" value="3"/>
</dbReference>
<reference evidence="4" key="1">
    <citation type="submission" date="2022-08" db="EMBL/GenBank/DDBJ databases">
        <title>Novel sulfate-reducing endosymbionts in the free-living metamonad Anaeramoeba.</title>
        <authorList>
            <person name="Jerlstrom-Hultqvist J."/>
            <person name="Cepicka I."/>
            <person name="Gallot-Lavallee L."/>
            <person name="Salas-Leiva D."/>
            <person name="Curtis B.A."/>
            <person name="Zahonova K."/>
            <person name="Pipaliya S."/>
            <person name="Dacks J."/>
            <person name="Roger A.J."/>
        </authorList>
    </citation>
    <scope>NUCLEOTIDE SEQUENCE</scope>
    <source>
        <strain evidence="4">Schooner1</strain>
    </source>
</reference>
<dbReference type="Proteomes" id="UP001150062">
    <property type="component" value="Unassembled WGS sequence"/>
</dbReference>
<dbReference type="EMBL" id="JAOAOG010000133">
    <property type="protein sequence ID" value="KAJ6246625.1"/>
    <property type="molecule type" value="Genomic_DNA"/>
</dbReference>
<dbReference type="InterPro" id="IPR051165">
    <property type="entry name" value="Multifunctional_ANK_Repeat"/>
</dbReference>
<evidence type="ECO:0000313" key="4">
    <source>
        <dbReference type="EMBL" id="KAJ6246625.1"/>
    </source>
</evidence>
<keyword evidence="1" id="KW-0677">Repeat</keyword>
<keyword evidence="5" id="KW-1185">Reference proteome</keyword>
<dbReference type="SUPFAM" id="SSF48403">
    <property type="entry name" value="Ankyrin repeat"/>
    <property type="match status" value="3"/>
</dbReference>
<dbReference type="InterPro" id="IPR036770">
    <property type="entry name" value="Ankyrin_rpt-contain_sf"/>
</dbReference>
<accession>A0ABQ8YQ52</accession>
<evidence type="ECO:0000313" key="5">
    <source>
        <dbReference type="Proteomes" id="UP001150062"/>
    </source>
</evidence>
<keyword evidence="2 3" id="KW-0040">ANK repeat</keyword>
<gene>
    <name evidence="4" type="ORF">M0813_19292</name>
</gene>
<dbReference type="PANTHER" id="PTHR24123:SF142">
    <property type="entry name" value="ANKYRIN"/>
    <property type="match status" value="1"/>
</dbReference>